<dbReference type="RefSeq" id="WP_091125582.1">
    <property type="nucleotide sequence ID" value="NZ_FMBA01000061.1"/>
</dbReference>
<sequence>MINKIGKKLIVVLVFFSINVLANTESEFASANYSDKTINVISELLQQEHYQPLSFEEFKQKIDDYFGSDTGVSRNNICQTHIGEDNYYGITNNDKFIYPCLLINPLVNGALDNSNNKYVQQLIVYNKLLFNDDDFAKKYILNHKYDYLPEIVINFNYENDALLYETVVVNPYISDEYKWHFLFYNNELKGYRKRFLNDILLDKAYFRDLLISLFVNWNVEYKDLKMQGKRVRIPQSTKDKALIHLIKYRSQLQNNGETLERSQHLAYQYLTDFFNKDNQLKERLEKNGYYDMGITVSEDKQKVISYSHDELLENHYYTKSSEKVINLLNEPDIKSPIVMKLPNKTDVIKLYSKSIDREKNQEWLYVGLANDRATKGYIHLSQLEFKGKHF</sequence>
<evidence type="ECO:0000256" key="1">
    <source>
        <dbReference type="SAM" id="SignalP"/>
    </source>
</evidence>
<evidence type="ECO:0000313" key="3">
    <source>
        <dbReference type="Proteomes" id="UP000199698"/>
    </source>
</evidence>
<reference evidence="3" key="1">
    <citation type="submission" date="2016-08" db="EMBL/GenBank/DDBJ databases">
        <authorList>
            <person name="Varghese N."/>
            <person name="Submissions Spin"/>
        </authorList>
    </citation>
    <scope>NUCLEOTIDE SEQUENCE [LARGE SCALE GENOMIC DNA]</scope>
    <source>
        <strain evidence="3">R-53144</strain>
    </source>
</reference>
<dbReference type="Proteomes" id="UP000199698">
    <property type="component" value="Unassembled WGS sequence"/>
</dbReference>
<dbReference type="AlphaFoldDB" id="A0A1C4D7A0"/>
<accession>A0A1C4D7A0</accession>
<feature type="signal peptide" evidence="1">
    <location>
        <begin position="1"/>
        <end position="22"/>
    </location>
</feature>
<dbReference type="OrthoDB" id="7056698at2"/>
<evidence type="ECO:0000313" key="2">
    <source>
        <dbReference type="EMBL" id="SCC27229.1"/>
    </source>
</evidence>
<keyword evidence="3" id="KW-1185">Reference proteome</keyword>
<proteinExistence type="predicted"/>
<organism evidence="2 3">
    <name type="scientific">Gilliamella intestini</name>
    <dbReference type="NCBI Taxonomy" id="1798183"/>
    <lineage>
        <taxon>Bacteria</taxon>
        <taxon>Pseudomonadati</taxon>
        <taxon>Pseudomonadota</taxon>
        <taxon>Gammaproteobacteria</taxon>
        <taxon>Orbales</taxon>
        <taxon>Orbaceae</taxon>
        <taxon>Gilliamella</taxon>
    </lineage>
</organism>
<protein>
    <recommendedName>
        <fullName evidence="4">SH3 domain-containing protein</fullName>
    </recommendedName>
</protein>
<gene>
    <name evidence="2" type="ORF">GA0061080_106110</name>
</gene>
<feature type="chain" id="PRO_5008690328" description="SH3 domain-containing protein" evidence="1">
    <location>
        <begin position="23"/>
        <end position="390"/>
    </location>
</feature>
<evidence type="ECO:0008006" key="4">
    <source>
        <dbReference type="Google" id="ProtNLM"/>
    </source>
</evidence>
<name>A0A1C4D7A0_9GAMM</name>
<dbReference type="STRING" id="1798183.GA0061080_106110"/>
<keyword evidence="1" id="KW-0732">Signal</keyword>
<dbReference type="EMBL" id="FMBA01000061">
    <property type="protein sequence ID" value="SCC27229.1"/>
    <property type="molecule type" value="Genomic_DNA"/>
</dbReference>